<dbReference type="InterPro" id="IPR036439">
    <property type="entry name" value="Dockerin_dom_sf"/>
</dbReference>
<gene>
    <name evidence="2" type="ORF">A3H70_01085</name>
</gene>
<feature type="signal peptide" evidence="1">
    <location>
        <begin position="1"/>
        <end position="27"/>
    </location>
</feature>
<dbReference type="GO" id="GO:0000272">
    <property type="term" value="P:polysaccharide catabolic process"/>
    <property type="evidence" value="ECO:0007669"/>
    <property type="project" value="InterPro"/>
</dbReference>
<protein>
    <recommendedName>
        <fullName evidence="4">Dockerin domain-containing protein</fullName>
    </recommendedName>
</protein>
<sequence>MKKNIPKIFLAAATLAVIAGLAWQVSAQTSSLAPGKSPDFDDNGLVGFSDFLLFASSFGKTTGQTGFGDQFDLNGDKNINFSDFLIFASYFGKKINIPIPFKATNIISLKSEKNIGSDEYIHFFSGTGYYAVGTLLGEKFQRGHSSQKSSYIYLTSSGDIDENVISVYSDNGYINVFLPNMKRISIDSPSCKLYIADDGSTYFGDSNHDCSGRQLTIEEALIPQHLARATPCKEKCNVYCDSSGICKNNPKNNPECQTLHGDGNLNKLDIVFVADNFGSLADLRNQVSKHVDTIKSLEPYKSNLDKINIYVVNKLNDLNCVGTELESQEPLKVACNRNKVIETANLCEADEIIVLSRKNQRSHSRIESGLPYGNYGKGQNSFAVVFIGQASSSSIKREGKTIHINFDADSNDYAELMDKSVKSCDALPEQMQIRINKDIKLFKRIELIESPVLQMPAEINKFPTDKLAGYYYCDITITIPSFPKFRVTEIKDVNIEANSPLSTVHELGHSFAGLDDEYNVYGYVSAPQSFKSINCVPCSLVNHYTIFETEKRAASRQCTYTDRCKTAHFGIMIGSYIGDLNYGEDNEKYIKGIIENNF</sequence>
<dbReference type="InterPro" id="IPR018247">
    <property type="entry name" value="EF_Hand_1_Ca_BS"/>
</dbReference>
<keyword evidence="1" id="KW-0732">Signal</keyword>
<dbReference type="AlphaFoldDB" id="A0A1G2BSV7"/>
<evidence type="ECO:0000256" key="1">
    <source>
        <dbReference type="SAM" id="SignalP"/>
    </source>
</evidence>
<evidence type="ECO:0008006" key="4">
    <source>
        <dbReference type="Google" id="ProtNLM"/>
    </source>
</evidence>
<organism evidence="2 3">
    <name type="scientific">Candidatus Komeilibacteria bacterium RIFCSPLOWO2_02_FULL_48_11</name>
    <dbReference type="NCBI Taxonomy" id="1798553"/>
    <lineage>
        <taxon>Bacteria</taxon>
        <taxon>Candidatus Komeiliibacteriota</taxon>
    </lineage>
</organism>
<proteinExistence type="predicted"/>
<dbReference type="Proteomes" id="UP000178109">
    <property type="component" value="Unassembled WGS sequence"/>
</dbReference>
<dbReference type="Gene3D" id="3.40.390.10">
    <property type="entry name" value="Collagenase (Catalytic Domain)"/>
    <property type="match status" value="2"/>
</dbReference>
<comment type="caution">
    <text evidence="2">The sequence shown here is derived from an EMBL/GenBank/DDBJ whole genome shotgun (WGS) entry which is preliminary data.</text>
</comment>
<evidence type="ECO:0000313" key="2">
    <source>
        <dbReference type="EMBL" id="OGY91966.1"/>
    </source>
</evidence>
<dbReference type="PROSITE" id="PS00018">
    <property type="entry name" value="EF_HAND_1"/>
    <property type="match status" value="2"/>
</dbReference>
<name>A0A1G2BSV7_9BACT</name>
<evidence type="ECO:0000313" key="3">
    <source>
        <dbReference type="Proteomes" id="UP000178109"/>
    </source>
</evidence>
<feature type="chain" id="PRO_5009582149" description="Dockerin domain-containing protein" evidence="1">
    <location>
        <begin position="28"/>
        <end position="598"/>
    </location>
</feature>
<accession>A0A1G2BSV7</accession>
<dbReference type="Gene3D" id="1.10.1330.10">
    <property type="entry name" value="Dockerin domain"/>
    <property type="match status" value="1"/>
</dbReference>
<dbReference type="GO" id="GO:0008237">
    <property type="term" value="F:metallopeptidase activity"/>
    <property type="evidence" value="ECO:0007669"/>
    <property type="project" value="InterPro"/>
</dbReference>
<reference evidence="2 3" key="1">
    <citation type="journal article" date="2016" name="Nat. Commun.">
        <title>Thousands of microbial genomes shed light on interconnected biogeochemical processes in an aquifer system.</title>
        <authorList>
            <person name="Anantharaman K."/>
            <person name="Brown C.T."/>
            <person name="Hug L.A."/>
            <person name="Sharon I."/>
            <person name="Castelle C.J."/>
            <person name="Probst A.J."/>
            <person name="Thomas B.C."/>
            <person name="Singh A."/>
            <person name="Wilkins M.J."/>
            <person name="Karaoz U."/>
            <person name="Brodie E.L."/>
            <person name="Williams K.H."/>
            <person name="Hubbard S.S."/>
            <person name="Banfield J.F."/>
        </authorList>
    </citation>
    <scope>NUCLEOTIDE SEQUENCE [LARGE SCALE GENOMIC DNA]</scope>
</reference>
<dbReference type="InterPro" id="IPR024079">
    <property type="entry name" value="MetalloPept_cat_dom_sf"/>
</dbReference>
<dbReference type="STRING" id="1798553.A3H70_01085"/>
<dbReference type="EMBL" id="MHKO01000032">
    <property type="protein sequence ID" value="OGY91966.1"/>
    <property type="molecule type" value="Genomic_DNA"/>
</dbReference>